<feature type="transmembrane region" description="Helical" evidence="9">
    <location>
        <begin position="36"/>
        <end position="52"/>
    </location>
</feature>
<dbReference type="SMART" id="SM00387">
    <property type="entry name" value="HATPase_c"/>
    <property type="match status" value="1"/>
</dbReference>
<evidence type="ECO:0000313" key="11">
    <source>
        <dbReference type="EMBL" id="TCO60454.1"/>
    </source>
</evidence>
<feature type="transmembrane region" description="Helical" evidence="9">
    <location>
        <begin position="58"/>
        <end position="89"/>
    </location>
</feature>
<dbReference type="GO" id="GO:0046983">
    <property type="term" value="F:protein dimerization activity"/>
    <property type="evidence" value="ECO:0007669"/>
    <property type="project" value="InterPro"/>
</dbReference>
<comment type="catalytic activity">
    <reaction evidence="1">
        <text>ATP + protein L-histidine = ADP + protein N-phospho-L-histidine.</text>
        <dbReference type="EC" id="2.7.13.3"/>
    </reaction>
</comment>
<dbReference type="RefSeq" id="WP_132115443.1">
    <property type="nucleotide sequence ID" value="NZ_SLWS01000003.1"/>
</dbReference>
<evidence type="ECO:0000256" key="6">
    <source>
        <dbReference type="ARBA" id="ARBA00022777"/>
    </source>
</evidence>
<dbReference type="Gene3D" id="3.30.565.10">
    <property type="entry name" value="Histidine kinase-like ATPase, C-terminal domain"/>
    <property type="match status" value="1"/>
</dbReference>
<proteinExistence type="predicted"/>
<evidence type="ECO:0000256" key="4">
    <source>
        <dbReference type="ARBA" id="ARBA00022679"/>
    </source>
</evidence>
<dbReference type="InterPro" id="IPR011712">
    <property type="entry name" value="Sig_transdc_His_kin_sub3_dim/P"/>
</dbReference>
<dbReference type="Proteomes" id="UP000295680">
    <property type="component" value="Unassembled WGS sequence"/>
</dbReference>
<evidence type="ECO:0000256" key="9">
    <source>
        <dbReference type="SAM" id="Phobius"/>
    </source>
</evidence>
<keyword evidence="6 11" id="KW-0418">Kinase</keyword>
<sequence>MRRHLPDISVVLVVAAVGLIGVVVECRDSSRSLPPLAGAVALAAVGGALLPLRKRWPLWVALGVLAVCLTYHLLGYPGLAVAAPMYLVCYTLVGNSRSHRALGVGVAVAFAVPLISLLPPHPPDGVNFAAISGVTISLAAMLTAADAKRAWSLASEEKLRRITQESDRRVVAERLTIARELHDVLAHTITLISVQAAAGLDAMDTRPAQTRSALTNIRVAAKDAMAELRSTLRVLRDSATTDQPAPQPRLDQVAQLVDQATGAGIQVSLVDEGDPVDIPIGVELAAYRIVQEALTNVIRHANATQATVRLRYYPDSLLVEVTDNGQGPPDGGADGHGMIGMRERARATGGTFEAGPAPDHGFVVRANLTLGEPR</sequence>
<keyword evidence="7" id="KW-0067">ATP-binding</keyword>
<dbReference type="InterPro" id="IPR036890">
    <property type="entry name" value="HATPase_C_sf"/>
</dbReference>
<keyword evidence="9" id="KW-0812">Transmembrane</keyword>
<dbReference type="InterPro" id="IPR003594">
    <property type="entry name" value="HATPase_dom"/>
</dbReference>
<keyword evidence="5" id="KW-0547">Nucleotide-binding</keyword>
<protein>
    <recommendedName>
        <fullName evidence="2">histidine kinase</fullName>
        <ecNumber evidence="2">2.7.13.3</ecNumber>
    </recommendedName>
</protein>
<reference evidence="11 12" key="1">
    <citation type="submission" date="2019-03" db="EMBL/GenBank/DDBJ databases">
        <title>Genomic Encyclopedia of Type Strains, Phase IV (KMG-IV): sequencing the most valuable type-strain genomes for metagenomic binning, comparative biology and taxonomic classification.</title>
        <authorList>
            <person name="Goeker M."/>
        </authorList>
    </citation>
    <scope>NUCLEOTIDE SEQUENCE [LARGE SCALE GENOMIC DNA]</scope>
    <source>
        <strain evidence="11 12">DSM 45934</strain>
    </source>
</reference>
<dbReference type="SUPFAM" id="SSF55874">
    <property type="entry name" value="ATPase domain of HSP90 chaperone/DNA topoisomerase II/histidine kinase"/>
    <property type="match status" value="1"/>
</dbReference>
<dbReference type="PANTHER" id="PTHR24421">
    <property type="entry name" value="NITRATE/NITRITE SENSOR PROTEIN NARX-RELATED"/>
    <property type="match status" value="1"/>
</dbReference>
<keyword evidence="12" id="KW-1185">Reference proteome</keyword>
<organism evidence="11 12">
    <name type="scientific">Actinocrispum wychmicini</name>
    <dbReference type="NCBI Taxonomy" id="1213861"/>
    <lineage>
        <taxon>Bacteria</taxon>
        <taxon>Bacillati</taxon>
        <taxon>Actinomycetota</taxon>
        <taxon>Actinomycetes</taxon>
        <taxon>Pseudonocardiales</taxon>
        <taxon>Pseudonocardiaceae</taxon>
        <taxon>Actinocrispum</taxon>
    </lineage>
</organism>
<dbReference type="EC" id="2.7.13.3" evidence="2"/>
<name>A0A4R2JMF3_9PSEU</name>
<evidence type="ECO:0000256" key="8">
    <source>
        <dbReference type="ARBA" id="ARBA00023012"/>
    </source>
</evidence>
<feature type="transmembrane region" description="Helical" evidence="9">
    <location>
        <begin position="101"/>
        <end position="119"/>
    </location>
</feature>
<dbReference type="OrthoDB" id="227596at2"/>
<comment type="caution">
    <text evidence="11">The sequence shown here is derived from an EMBL/GenBank/DDBJ whole genome shotgun (WGS) entry which is preliminary data.</text>
</comment>
<dbReference type="Pfam" id="PF07730">
    <property type="entry name" value="HisKA_3"/>
    <property type="match status" value="1"/>
</dbReference>
<feature type="domain" description="Histidine kinase/HSP90-like ATPase" evidence="10">
    <location>
        <begin position="281"/>
        <end position="372"/>
    </location>
</feature>
<keyword evidence="3" id="KW-0597">Phosphoprotein</keyword>
<evidence type="ECO:0000256" key="2">
    <source>
        <dbReference type="ARBA" id="ARBA00012438"/>
    </source>
</evidence>
<keyword evidence="4" id="KW-0808">Transferase</keyword>
<dbReference type="InterPro" id="IPR050482">
    <property type="entry name" value="Sensor_HK_TwoCompSys"/>
</dbReference>
<dbReference type="Pfam" id="PF02518">
    <property type="entry name" value="HATPase_c"/>
    <property type="match status" value="1"/>
</dbReference>
<dbReference type="CDD" id="cd16917">
    <property type="entry name" value="HATPase_UhpB-NarQ-NarX-like"/>
    <property type="match status" value="1"/>
</dbReference>
<dbReference type="AlphaFoldDB" id="A0A4R2JMF3"/>
<evidence type="ECO:0000313" key="12">
    <source>
        <dbReference type="Proteomes" id="UP000295680"/>
    </source>
</evidence>
<evidence type="ECO:0000256" key="3">
    <source>
        <dbReference type="ARBA" id="ARBA00022553"/>
    </source>
</evidence>
<evidence type="ECO:0000259" key="10">
    <source>
        <dbReference type="SMART" id="SM00387"/>
    </source>
</evidence>
<dbReference type="PANTHER" id="PTHR24421:SF10">
    <property type="entry name" value="NITRATE_NITRITE SENSOR PROTEIN NARQ"/>
    <property type="match status" value="1"/>
</dbReference>
<evidence type="ECO:0000256" key="1">
    <source>
        <dbReference type="ARBA" id="ARBA00000085"/>
    </source>
</evidence>
<feature type="transmembrane region" description="Helical" evidence="9">
    <location>
        <begin position="125"/>
        <end position="145"/>
    </location>
</feature>
<keyword evidence="9" id="KW-1133">Transmembrane helix</keyword>
<dbReference type="GO" id="GO:0000155">
    <property type="term" value="F:phosphorelay sensor kinase activity"/>
    <property type="evidence" value="ECO:0007669"/>
    <property type="project" value="InterPro"/>
</dbReference>
<keyword evidence="9" id="KW-0472">Membrane</keyword>
<dbReference type="EMBL" id="SLWS01000003">
    <property type="protein sequence ID" value="TCO60454.1"/>
    <property type="molecule type" value="Genomic_DNA"/>
</dbReference>
<accession>A0A4R2JMF3</accession>
<evidence type="ECO:0000256" key="7">
    <source>
        <dbReference type="ARBA" id="ARBA00022840"/>
    </source>
</evidence>
<dbReference type="GO" id="GO:0016020">
    <property type="term" value="C:membrane"/>
    <property type="evidence" value="ECO:0007669"/>
    <property type="project" value="InterPro"/>
</dbReference>
<feature type="transmembrane region" description="Helical" evidence="9">
    <location>
        <begin position="6"/>
        <end position="24"/>
    </location>
</feature>
<evidence type="ECO:0000256" key="5">
    <source>
        <dbReference type="ARBA" id="ARBA00022741"/>
    </source>
</evidence>
<keyword evidence="8" id="KW-0902">Two-component regulatory system</keyword>
<gene>
    <name evidence="11" type="ORF">EV192_10329</name>
</gene>
<dbReference type="GO" id="GO:0005524">
    <property type="term" value="F:ATP binding"/>
    <property type="evidence" value="ECO:0007669"/>
    <property type="project" value="UniProtKB-KW"/>
</dbReference>
<dbReference type="Gene3D" id="1.20.5.1930">
    <property type="match status" value="1"/>
</dbReference>